<comment type="caution">
    <text evidence="2">The sequence shown here is derived from an EMBL/GenBank/DDBJ whole genome shotgun (WGS) entry which is preliminary data.</text>
</comment>
<evidence type="ECO:0000256" key="1">
    <source>
        <dbReference type="SAM" id="MobiDB-lite"/>
    </source>
</evidence>
<feature type="compositionally biased region" description="Basic and acidic residues" evidence="1">
    <location>
        <begin position="274"/>
        <end position="285"/>
    </location>
</feature>
<evidence type="ECO:0000313" key="3">
    <source>
        <dbReference type="Proteomes" id="UP000292282"/>
    </source>
</evidence>
<gene>
    <name evidence="2" type="ORF">CWI38_0189p0010</name>
</gene>
<organism evidence="2 3">
    <name type="scientific">Hamiltosporidium tvaerminnensis</name>
    <dbReference type="NCBI Taxonomy" id="1176355"/>
    <lineage>
        <taxon>Eukaryota</taxon>
        <taxon>Fungi</taxon>
        <taxon>Fungi incertae sedis</taxon>
        <taxon>Microsporidia</taxon>
        <taxon>Dubosqiidae</taxon>
        <taxon>Hamiltosporidium</taxon>
    </lineage>
</organism>
<dbReference type="Proteomes" id="UP000292282">
    <property type="component" value="Unassembled WGS sequence"/>
</dbReference>
<reference evidence="2 3" key="1">
    <citation type="submission" date="2017-12" db="EMBL/GenBank/DDBJ databases">
        <authorList>
            <person name="Pombert J.-F."/>
            <person name="Haag K.L."/>
            <person name="Ebert D."/>
        </authorList>
    </citation>
    <scope>NUCLEOTIDE SEQUENCE [LARGE SCALE GENOMIC DNA]</scope>
    <source>
        <strain evidence="2">IL-G-3</strain>
    </source>
</reference>
<dbReference type="AlphaFoldDB" id="A0A4Q9M0Y4"/>
<accession>A0A4Q9M0Y4</accession>
<protein>
    <submittedName>
        <fullName evidence="2">Uncharacterized protein</fullName>
    </submittedName>
</protein>
<dbReference type="OrthoDB" id="2192644at2759"/>
<evidence type="ECO:0000313" key="2">
    <source>
        <dbReference type="EMBL" id="TBU19837.1"/>
    </source>
</evidence>
<sequence>MSHCESDSEESPTKNTSENSKECIFNNEFKNILNNLFETYSIYIQAIVDLQSGNNHEPRYISKNELIEILISIAEFKLLCFKELHFLEPITKYELNFCVNINCKTQCSSQDLQSIYNVFNERELMYTEMLFRFNKLAIEMNKCELCKFLNRTISENLEFQSVNITLIEVGITSQYSIQIVETKKLRKYDLLAKYLGLIYKCSVEIIPYVMTWDEIPMNVEAYIQSIVLKKTVETISFDRRRGLESGLNAEESWERASMGVIMTAEMHGEPTPSLKEEKREEDGAKNFKPKNKAPLISQGGTTLEEPTNNINEESDLEEETKVVKESSKRIRSHSLQEIRDKEYAEISVNTGIKTDLKICCNRIDIYIFDKRQNNITLIDVGITPQDSLQIVKTEKPRKYDLLENGKGLIYKCSVEIIPYLMTWDGIVTKYHKHMLKESQIPINLETYILSIPLEKRDLSLAQMLKWLRERIITSDEYGETGDKNKKSVGFRQDDEVIEMVEEIIYSTITF</sequence>
<dbReference type="VEuPathDB" id="MicrosporidiaDB:CWI38_0189p0010"/>
<feature type="compositionally biased region" description="Polar residues" evidence="1">
    <location>
        <begin position="298"/>
        <end position="311"/>
    </location>
</feature>
<proteinExistence type="predicted"/>
<feature type="region of interest" description="Disordered" evidence="1">
    <location>
        <begin position="268"/>
        <end position="320"/>
    </location>
</feature>
<name>A0A4Q9M0Y4_9MICR</name>
<keyword evidence="3" id="KW-1185">Reference proteome</keyword>
<dbReference type="EMBL" id="PITK01000189">
    <property type="protein sequence ID" value="TBU19837.1"/>
    <property type="molecule type" value="Genomic_DNA"/>
</dbReference>